<dbReference type="AlphaFoldDB" id="A0A5N6VQ63"/>
<accession>A0A5N6VQ63</accession>
<protein>
    <recommendedName>
        <fullName evidence="3">Alpha/Beta hydrolase protein</fullName>
    </recommendedName>
</protein>
<keyword evidence="2" id="KW-1185">Reference proteome</keyword>
<reference evidence="2" key="1">
    <citation type="submission" date="2019-04" db="EMBL/GenBank/DDBJ databases">
        <title>Friends and foes A comparative genomics studyof 23 Aspergillus species from section Flavi.</title>
        <authorList>
            <consortium name="DOE Joint Genome Institute"/>
            <person name="Kjaerbolling I."/>
            <person name="Vesth T."/>
            <person name="Frisvad J.C."/>
            <person name="Nybo J.L."/>
            <person name="Theobald S."/>
            <person name="Kildgaard S."/>
            <person name="Isbrandt T."/>
            <person name="Kuo A."/>
            <person name="Sato A."/>
            <person name="Lyhne E.K."/>
            <person name="Kogle M.E."/>
            <person name="Wiebenga A."/>
            <person name="Kun R.S."/>
            <person name="Lubbers R.J."/>
            <person name="Makela M.R."/>
            <person name="Barry K."/>
            <person name="Chovatia M."/>
            <person name="Clum A."/>
            <person name="Daum C."/>
            <person name="Haridas S."/>
            <person name="He G."/>
            <person name="LaButti K."/>
            <person name="Lipzen A."/>
            <person name="Mondo S."/>
            <person name="Riley R."/>
            <person name="Salamov A."/>
            <person name="Simmons B.A."/>
            <person name="Magnuson J.K."/>
            <person name="Henrissat B."/>
            <person name="Mortensen U.H."/>
            <person name="Larsen T.O."/>
            <person name="Devries R.P."/>
            <person name="Grigoriev I.V."/>
            <person name="Machida M."/>
            <person name="Baker S.E."/>
            <person name="Andersen M.R."/>
        </authorList>
    </citation>
    <scope>NUCLEOTIDE SEQUENCE [LARGE SCALE GENOMIC DNA]</scope>
    <source>
        <strain evidence="2">CBS 130015</strain>
    </source>
</reference>
<dbReference type="Proteomes" id="UP000325433">
    <property type="component" value="Unassembled WGS sequence"/>
</dbReference>
<proteinExistence type="predicted"/>
<evidence type="ECO:0000313" key="1">
    <source>
        <dbReference type="EMBL" id="KAE8310522.1"/>
    </source>
</evidence>
<organism evidence="1 2">
    <name type="scientific">Aspergillus transmontanensis</name>
    <dbReference type="NCBI Taxonomy" id="1034304"/>
    <lineage>
        <taxon>Eukaryota</taxon>
        <taxon>Fungi</taxon>
        <taxon>Dikarya</taxon>
        <taxon>Ascomycota</taxon>
        <taxon>Pezizomycotina</taxon>
        <taxon>Eurotiomycetes</taxon>
        <taxon>Eurotiomycetidae</taxon>
        <taxon>Eurotiales</taxon>
        <taxon>Aspergillaceae</taxon>
        <taxon>Aspergillus</taxon>
        <taxon>Aspergillus subgen. Circumdati</taxon>
    </lineage>
</organism>
<dbReference type="Gene3D" id="3.40.50.1820">
    <property type="entry name" value="alpha/beta hydrolase"/>
    <property type="match status" value="1"/>
</dbReference>
<evidence type="ECO:0000313" key="2">
    <source>
        <dbReference type="Proteomes" id="UP000325433"/>
    </source>
</evidence>
<name>A0A5N6VQ63_9EURO</name>
<sequence>MKCWPKRLLQTTRDIYVPLAQDPDPMAMANPFRQDLLPYMDATQADVCMQTNAMQSAVRVCRQYYAQGIDADLDDMRLLTRPWGFRVEGVGYEGVKLWYGGADVNTPPCMGLYLALHLPKSIYKEYAGEDHMSLLGGGHLRGISGDLLAG</sequence>
<gene>
    <name evidence="1" type="ORF">BDV41DRAFT_579385</name>
</gene>
<dbReference type="InterPro" id="IPR029058">
    <property type="entry name" value="AB_hydrolase_fold"/>
</dbReference>
<dbReference type="EMBL" id="ML738352">
    <property type="protein sequence ID" value="KAE8310522.1"/>
    <property type="molecule type" value="Genomic_DNA"/>
</dbReference>
<evidence type="ECO:0008006" key="3">
    <source>
        <dbReference type="Google" id="ProtNLM"/>
    </source>
</evidence>